<evidence type="ECO:0008006" key="4">
    <source>
        <dbReference type="Google" id="ProtNLM"/>
    </source>
</evidence>
<evidence type="ECO:0000313" key="2">
    <source>
        <dbReference type="EMBL" id="PXX21882.1"/>
    </source>
</evidence>
<keyword evidence="3" id="KW-1185">Reference proteome</keyword>
<dbReference type="Proteomes" id="UP000248314">
    <property type="component" value="Unassembled WGS sequence"/>
</dbReference>
<evidence type="ECO:0000256" key="1">
    <source>
        <dbReference type="SAM" id="SignalP"/>
    </source>
</evidence>
<feature type="chain" id="PRO_5016342144" description="Fimbrillin-like protein" evidence="1">
    <location>
        <begin position="27"/>
        <end position="326"/>
    </location>
</feature>
<evidence type="ECO:0000313" key="3">
    <source>
        <dbReference type="Proteomes" id="UP000248314"/>
    </source>
</evidence>
<dbReference type="PROSITE" id="PS51257">
    <property type="entry name" value="PROKAR_LIPOPROTEIN"/>
    <property type="match status" value="1"/>
</dbReference>
<dbReference type="AlphaFoldDB" id="A0A318HU96"/>
<protein>
    <recommendedName>
        <fullName evidence="4">Fimbrillin-like protein</fullName>
    </recommendedName>
</protein>
<reference evidence="2 3" key="1">
    <citation type="submission" date="2018-05" db="EMBL/GenBank/DDBJ databases">
        <title>Genomic Encyclopedia of Type Strains, Phase I: the one thousand microbial genomes (KMG-I) project.</title>
        <authorList>
            <person name="Kyrpides N."/>
        </authorList>
    </citation>
    <scope>NUCLEOTIDE SEQUENCE [LARGE SCALE GENOMIC DNA]</scope>
    <source>
        <strain evidence="2 3">DSM 15611</strain>
    </source>
</reference>
<dbReference type="OrthoDB" id="1083143at2"/>
<gene>
    <name evidence="2" type="ORF">EJ73_01467</name>
</gene>
<proteinExistence type="predicted"/>
<name>A0A318HU96_9BACT</name>
<comment type="caution">
    <text evidence="2">The sequence shown here is derived from an EMBL/GenBank/DDBJ whole genome shotgun (WGS) entry which is preliminary data.</text>
</comment>
<dbReference type="RefSeq" id="WP_025816346.1">
    <property type="nucleotide sequence ID" value="NZ_BAIZ01000023.1"/>
</dbReference>
<accession>A0A318HU96</accession>
<feature type="signal peptide" evidence="1">
    <location>
        <begin position="1"/>
        <end position="26"/>
    </location>
</feature>
<keyword evidence="1" id="KW-0732">Signal</keyword>
<sequence>MTKYIFKALACAFIFASLAACSSDNADNNDANELNTEATSLKNGFIFNVELADYNSTPATRNGVNVVPAVQTTKVRLSNGLVAKLTLTPDSSAQSAVAETRYVPNDTYTMEAYGGSSHKFRGSISGRIVNNQFIPDNGKEDIILPHGHYHFLLYNSKVVKQDSIHKIAIGNADGALFAFATPDLKITPNRQKLIFHLKRKGVRVKMKLSGAAAYSGATAKLRNANNVGLPDSIKHILTGDNWSTASRKPYSKDLTFGNVSRDAKTNKYVSYATEYAYFLYTTNAQDLMIVFTGGTYNGQSMIGAALPFNNLVFDVNGSYILNVELE</sequence>
<dbReference type="EMBL" id="QJJX01000015">
    <property type="protein sequence ID" value="PXX21882.1"/>
    <property type="molecule type" value="Genomic_DNA"/>
</dbReference>
<organism evidence="2 3">
    <name type="scientific">Hoylesella shahii DSM 15611 = JCM 12083</name>
    <dbReference type="NCBI Taxonomy" id="1122991"/>
    <lineage>
        <taxon>Bacteria</taxon>
        <taxon>Pseudomonadati</taxon>
        <taxon>Bacteroidota</taxon>
        <taxon>Bacteroidia</taxon>
        <taxon>Bacteroidales</taxon>
        <taxon>Prevotellaceae</taxon>
        <taxon>Hoylesella</taxon>
    </lineage>
</organism>